<accession>A0A1B7N349</accession>
<dbReference type="InParanoid" id="A0A1B7N349"/>
<evidence type="ECO:0000256" key="7">
    <source>
        <dbReference type="ARBA" id="ARBA00023136"/>
    </source>
</evidence>
<dbReference type="OrthoDB" id="15270at2759"/>
<gene>
    <name evidence="10" type="ORF">K503DRAFT_849589</name>
</gene>
<evidence type="ECO:0000256" key="1">
    <source>
        <dbReference type="ARBA" id="ARBA00004141"/>
    </source>
</evidence>
<evidence type="ECO:0000256" key="6">
    <source>
        <dbReference type="ARBA" id="ARBA00022989"/>
    </source>
</evidence>
<dbReference type="GO" id="GO:0006506">
    <property type="term" value="P:GPI anchor biosynthetic process"/>
    <property type="evidence" value="ECO:0007669"/>
    <property type="project" value="UniProtKB-UniPathway"/>
</dbReference>
<keyword evidence="8" id="KW-0256">Endoplasmic reticulum</keyword>
<evidence type="ECO:0000313" key="11">
    <source>
        <dbReference type="Proteomes" id="UP000092154"/>
    </source>
</evidence>
<dbReference type="PANTHER" id="PTHR20661:SF0">
    <property type="entry name" value="PHOSPHATIDYLINOSITOL-GLYCAN BIOSYNTHESIS CLASS W PROTEIN"/>
    <property type="match status" value="1"/>
</dbReference>
<feature type="transmembrane region" description="Helical" evidence="8">
    <location>
        <begin position="464"/>
        <end position="485"/>
    </location>
</feature>
<organism evidence="10 11">
    <name type="scientific">Rhizopogon vinicolor AM-OR11-026</name>
    <dbReference type="NCBI Taxonomy" id="1314800"/>
    <lineage>
        <taxon>Eukaryota</taxon>
        <taxon>Fungi</taxon>
        <taxon>Dikarya</taxon>
        <taxon>Basidiomycota</taxon>
        <taxon>Agaricomycotina</taxon>
        <taxon>Agaricomycetes</taxon>
        <taxon>Agaricomycetidae</taxon>
        <taxon>Boletales</taxon>
        <taxon>Suillineae</taxon>
        <taxon>Rhizopogonaceae</taxon>
        <taxon>Rhizopogon</taxon>
    </lineage>
</organism>
<comment type="subcellular location">
    <subcellularLocation>
        <location evidence="8">Endoplasmic reticulum membrane</location>
        <topology evidence="8">Multi-pass membrane protein</topology>
    </subcellularLocation>
    <subcellularLocation>
        <location evidence="1">Membrane</location>
        <topology evidence="1">Multi-pass membrane protein</topology>
    </subcellularLocation>
</comment>
<feature type="transmembrane region" description="Helical" evidence="8">
    <location>
        <begin position="48"/>
        <end position="68"/>
    </location>
</feature>
<protein>
    <recommendedName>
        <fullName evidence="8">GPI-anchored wall transfer protein</fullName>
        <ecNumber evidence="8">2.3.-.-</ecNumber>
    </recommendedName>
</protein>
<evidence type="ECO:0000313" key="10">
    <source>
        <dbReference type="EMBL" id="OAX39278.1"/>
    </source>
</evidence>
<dbReference type="Proteomes" id="UP000092154">
    <property type="component" value="Unassembled WGS sequence"/>
</dbReference>
<dbReference type="AlphaFoldDB" id="A0A1B7N349"/>
<dbReference type="Pfam" id="PF06423">
    <property type="entry name" value="GWT1"/>
    <property type="match status" value="1"/>
</dbReference>
<dbReference type="PIRSF" id="PIRSF017321">
    <property type="entry name" value="GWT1"/>
    <property type="match status" value="1"/>
</dbReference>
<dbReference type="GO" id="GO:0072659">
    <property type="term" value="P:protein localization to plasma membrane"/>
    <property type="evidence" value="ECO:0007669"/>
    <property type="project" value="TreeGrafter"/>
</dbReference>
<comment type="function">
    <text evidence="8">A acetyltransferase, which acetylates the inositol ring of phosphatidylinositol during biosynthesis of GPI-anchor.</text>
</comment>
<dbReference type="STRING" id="1314800.A0A1B7N349"/>
<feature type="region of interest" description="Disordered" evidence="9">
    <location>
        <begin position="102"/>
        <end position="121"/>
    </location>
</feature>
<feature type="transmembrane region" description="Helical" evidence="8">
    <location>
        <begin position="170"/>
        <end position="193"/>
    </location>
</feature>
<sequence length="517" mass="57094">MNSEYKASKEAFVSGMTGSTVFHVNMISGVALSSIALHSALRSRVRAFGLTYFLAEFMILVLPLLLSMTSFAEAPGALSLLLLAPMLVLLLLPPLERGTPLPAESRHELESSDGRSRAETPSKHLFQSLRPLPALTTYRAHMMLMTILSILAVDFPVFPRALAKCETYGVSLMDLGVGSFVFSQGVVSAIPIIKDISYLQAPTIPKLKFVSRKMTPIIALGILRVVFVKGTEYPEHVTEYGVHWNFFLTLALLPLIEVILHPVILHIPVALVGLWIGVMHQFALSSGGLKEVLLNAPRSNIIFANKEGLLSILGYVSIHILGLSLGTIILPPSPSFFRKQQQLLLDGPSSYQPNKLDPSAPRQNAKIVIELLSYSVVWWMLSAFTQLGIDVSRRMANISYVLWITAYNTSFILGYILLDMVFFPSRTSKIRDPTDPSGKRLLIEENGSKSSAPALLESINKNSFILFLLANVTTGLINLNIQTMFVGNMKAMGILCAYAMGICTFAWLCRRKRIWKI</sequence>
<feature type="transmembrane region" description="Helical" evidence="8">
    <location>
        <begin position="140"/>
        <end position="158"/>
    </location>
</feature>
<reference evidence="10 11" key="1">
    <citation type="submission" date="2016-06" db="EMBL/GenBank/DDBJ databases">
        <title>Comparative genomics of the ectomycorrhizal sister species Rhizopogon vinicolor and Rhizopogon vesiculosus (Basidiomycota: Boletales) reveals a divergence of the mating type B locus.</title>
        <authorList>
            <consortium name="DOE Joint Genome Institute"/>
            <person name="Mujic A.B."/>
            <person name="Kuo A."/>
            <person name="Tritt A."/>
            <person name="Lipzen A."/>
            <person name="Chen C."/>
            <person name="Johnson J."/>
            <person name="Sharma A."/>
            <person name="Barry K."/>
            <person name="Grigoriev I.V."/>
            <person name="Spatafora J.W."/>
        </authorList>
    </citation>
    <scope>NUCLEOTIDE SEQUENCE [LARGE SCALE GENOMIC DNA]</scope>
    <source>
        <strain evidence="10 11">AM-OR11-026</strain>
    </source>
</reference>
<feature type="transmembrane region" description="Helical" evidence="8">
    <location>
        <begin position="242"/>
        <end position="260"/>
    </location>
</feature>
<feature type="compositionally biased region" description="Basic and acidic residues" evidence="9">
    <location>
        <begin position="104"/>
        <end position="121"/>
    </location>
</feature>
<evidence type="ECO:0000256" key="5">
    <source>
        <dbReference type="ARBA" id="ARBA00022692"/>
    </source>
</evidence>
<dbReference type="GO" id="GO:0005789">
    <property type="term" value="C:endoplasmic reticulum membrane"/>
    <property type="evidence" value="ECO:0007669"/>
    <property type="project" value="UniProtKB-SubCell"/>
</dbReference>
<feature type="transmembrane region" description="Helical" evidence="8">
    <location>
        <begin position="401"/>
        <end position="423"/>
    </location>
</feature>
<keyword evidence="8" id="KW-0012">Acyltransferase</keyword>
<feature type="transmembrane region" description="Helical" evidence="8">
    <location>
        <begin position="267"/>
        <end position="289"/>
    </location>
</feature>
<keyword evidence="7 8" id="KW-0472">Membrane</keyword>
<keyword evidence="6 8" id="KW-1133">Transmembrane helix</keyword>
<comment type="similarity">
    <text evidence="3 8">Belongs to the PIGW family.</text>
</comment>
<feature type="transmembrane region" description="Helical" evidence="8">
    <location>
        <begin position="491"/>
        <end position="509"/>
    </location>
</feature>
<evidence type="ECO:0000256" key="3">
    <source>
        <dbReference type="ARBA" id="ARBA00007559"/>
    </source>
</evidence>
<evidence type="ECO:0000256" key="4">
    <source>
        <dbReference type="ARBA" id="ARBA00022502"/>
    </source>
</evidence>
<dbReference type="EC" id="2.3.-.-" evidence="8"/>
<dbReference type="PANTHER" id="PTHR20661">
    <property type="entry name" value="PHOSPHATIDYLINOSITOL-GLYCAN BIOSYNTHESIS CLASS W PROTEIN"/>
    <property type="match status" value="1"/>
</dbReference>
<evidence type="ECO:0000256" key="9">
    <source>
        <dbReference type="SAM" id="MobiDB-lite"/>
    </source>
</evidence>
<dbReference type="FunCoup" id="A0A1B7N349">
    <property type="interactions" value="105"/>
</dbReference>
<evidence type="ECO:0000256" key="2">
    <source>
        <dbReference type="ARBA" id="ARBA00004687"/>
    </source>
</evidence>
<name>A0A1B7N349_9AGAM</name>
<dbReference type="GO" id="GO:0032216">
    <property type="term" value="F:glucosaminyl-phosphatidylinositol O-acyltransferase activity"/>
    <property type="evidence" value="ECO:0007669"/>
    <property type="project" value="TreeGrafter"/>
</dbReference>
<dbReference type="UniPathway" id="UPA00196"/>
<comment type="pathway">
    <text evidence="2 8">Glycolipid biosynthesis; glycosylphosphatidylinositol-anchor biosynthesis.</text>
</comment>
<keyword evidence="4 8" id="KW-0337">GPI-anchor biosynthesis</keyword>
<keyword evidence="8" id="KW-0808">Transferase</keyword>
<keyword evidence="11" id="KW-1185">Reference proteome</keyword>
<dbReference type="EMBL" id="KV448255">
    <property type="protein sequence ID" value="OAX39278.1"/>
    <property type="molecule type" value="Genomic_DNA"/>
</dbReference>
<evidence type="ECO:0000256" key="8">
    <source>
        <dbReference type="RuleBase" id="RU280819"/>
    </source>
</evidence>
<proteinExistence type="inferred from homology"/>
<feature type="transmembrane region" description="Helical" evidence="8">
    <location>
        <begin position="20"/>
        <end position="41"/>
    </location>
</feature>
<keyword evidence="5 8" id="KW-0812">Transmembrane</keyword>
<feature type="transmembrane region" description="Helical" evidence="8">
    <location>
        <begin position="214"/>
        <end position="230"/>
    </location>
</feature>
<feature type="transmembrane region" description="Helical" evidence="8">
    <location>
        <begin position="309"/>
        <end position="330"/>
    </location>
</feature>
<dbReference type="InterPro" id="IPR009447">
    <property type="entry name" value="PIGW/GWT1"/>
</dbReference>